<organism evidence="1 2">
    <name type="scientific">Parasphingorhabdus litoris</name>
    <dbReference type="NCBI Taxonomy" id="394733"/>
    <lineage>
        <taxon>Bacteria</taxon>
        <taxon>Pseudomonadati</taxon>
        <taxon>Pseudomonadota</taxon>
        <taxon>Alphaproteobacteria</taxon>
        <taxon>Sphingomonadales</taxon>
        <taxon>Sphingomonadaceae</taxon>
        <taxon>Parasphingorhabdus</taxon>
    </lineage>
</organism>
<evidence type="ECO:0008006" key="3">
    <source>
        <dbReference type="Google" id="ProtNLM"/>
    </source>
</evidence>
<gene>
    <name evidence="1" type="ORF">GCM10009096_10850</name>
</gene>
<dbReference type="Proteomes" id="UP001500713">
    <property type="component" value="Unassembled WGS sequence"/>
</dbReference>
<sequence>MTLSACEPSAPPTAPDPSPQDIYFERLSLLCNKAYPGQLVTNQEADAEMAGQPMIMHVATCDQNQIQIPFHIANADGTWNRSRTWIITRTEGGLRLKHRHRHEDGSLDAVTNYGGDTASEGTEIRQEFPVDQESITLFEAEGLDQSVTNTWAVEVSPPGEQEARFAYELRRPETADARFFRVEFDLAEPVDVPPPPWGD</sequence>
<protein>
    <recommendedName>
        <fullName evidence="3">Secreted protein</fullName>
    </recommendedName>
</protein>
<evidence type="ECO:0000313" key="2">
    <source>
        <dbReference type="Proteomes" id="UP001500713"/>
    </source>
</evidence>
<accession>A0ABN1AAH3</accession>
<keyword evidence="2" id="KW-1185">Reference proteome</keyword>
<name>A0ABN1AAH3_9SPHN</name>
<proteinExistence type="predicted"/>
<reference evidence="1 2" key="1">
    <citation type="journal article" date="2019" name="Int. J. Syst. Evol. Microbiol.">
        <title>The Global Catalogue of Microorganisms (GCM) 10K type strain sequencing project: providing services to taxonomists for standard genome sequencing and annotation.</title>
        <authorList>
            <consortium name="The Broad Institute Genomics Platform"/>
            <consortium name="The Broad Institute Genome Sequencing Center for Infectious Disease"/>
            <person name="Wu L."/>
            <person name="Ma J."/>
        </authorList>
    </citation>
    <scope>NUCLEOTIDE SEQUENCE [LARGE SCALE GENOMIC DNA]</scope>
    <source>
        <strain evidence="1 2">JCM 14162</strain>
    </source>
</reference>
<evidence type="ECO:0000313" key="1">
    <source>
        <dbReference type="EMBL" id="GAA0471644.1"/>
    </source>
</evidence>
<dbReference type="EMBL" id="BAAAEM010000002">
    <property type="protein sequence ID" value="GAA0471644.1"/>
    <property type="molecule type" value="Genomic_DNA"/>
</dbReference>
<comment type="caution">
    <text evidence="1">The sequence shown here is derived from an EMBL/GenBank/DDBJ whole genome shotgun (WGS) entry which is preliminary data.</text>
</comment>